<accession>A0A1V9XJ72</accession>
<name>A0A1V9XJ72_9ACAR</name>
<evidence type="ECO:0000313" key="2">
    <source>
        <dbReference type="EMBL" id="OQR73443.1"/>
    </source>
</evidence>
<reference evidence="2 3" key="1">
    <citation type="journal article" date="2017" name="Gigascience">
        <title>Draft genome of the honey bee ectoparasitic mite, Tropilaelaps mercedesae, is shaped by the parasitic life history.</title>
        <authorList>
            <person name="Dong X."/>
            <person name="Armstrong S.D."/>
            <person name="Xia D."/>
            <person name="Makepeace B.L."/>
            <person name="Darby A.C."/>
            <person name="Kadowaki T."/>
        </authorList>
    </citation>
    <scope>NUCLEOTIDE SEQUENCE [LARGE SCALE GENOMIC DNA]</scope>
    <source>
        <strain evidence="2">Wuxi-XJTLU</strain>
    </source>
</reference>
<evidence type="ECO:0000313" key="3">
    <source>
        <dbReference type="Proteomes" id="UP000192247"/>
    </source>
</evidence>
<organism evidence="2 3">
    <name type="scientific">Tropilaelaps mercedesae</name>
    <dbReference type="NCBI Taxonomy" id="418985"/>
    <lineage>
        <taxon>Eukaryota</taxon>
        <taxon>Metazoa</taxon>
        <taxon>Ecdysozoa</taxon>
        <taxon>Arthropoda</taxon>
        <taxon>Chelicerata</taxon>
        <taxon>Arachnida</taxon>
        <taxon>Acari</taxon>
        <taxon>Parasitiformes</taxon>
        <taxon>Mesostigmata</taxon>
        <taxon>Gamasina</taxon>
        <taxon>Dermanyssoidea</taxon>
        <taxon>Laelapidae</taxon>
        <taxon>Tropilaelaps</taxon>
    </lineage>
</organism>
<protein>
    <submittedName>
        <fullName evidence="2">Uncharacterized protein</fullName>
    </submittedName>
</protein>
<proteinExistence type="predicted"/>
<comment type="caution">
    <text evidence="2">The sequence shown here is derived from an EMBL/GenBank/DDBJ whole genome shotgun (WGS) entry which is preliminary data.</text>
</comment>
<dbReference type="InParanoid" id="A0A1V9XJ72"/>
<gene>
    <name evidence="2" type="ORF">BIW11_03579</name>
</gene>
<dbReference type="AlphaFoldDB" id="A0A1V9XJ72"/>
<feature type="compositionally biased region" description="Polar residues" evidence="1">
    <location>
        <begin position="23"/>
        <end position="41"/>
    </location>
</feature>
<evidence type="ECO:0000256" key="1">
    <source>
        <dbReference type="SAM" id="MobiDB-lite"/>
    </source>
</evidence>
<keyword evidence="3" id="KW-1185">Reference proteome</keyword>
<feature type="region of interest" description="Disordered" evidence="1">
    <location>
        <begin position="1"/>
        <end position="41"/>
    </location>
</feature>
<dbReference type="Proteomes" id="UP000192247">
    <property type="component" value="Unassembled WGS sequence"/>
</dbReference>
<sequence length="98" mass="10577">MSLDLLGPDANAIPKPDKLNNFEELSSNARTTSSPSQHAGTKNTCYSWLQRKMTALHGSSAIVSHSTPTSDGAEPSASIRSAFRTDMSSEELLNFLSY</sequence>
<dbReference type="EMBL" id="MNPL01009924">
    <property type="protein sequence ID" value="OQR73443.1"/>
    <property type="molecule type" value="Genomic_DNA"/>
</dbReference>